<comment type="caution">
    <text evidence="1">The sequence shown here is derived from an EMBL/GenBank/DDBJ whole genome shotgun (WGS) entry which is preliminary data.</text>
</comment>
<proteinExistence type="predicted"/>
<evidence type="ECO:0000313" key="2">
    <source>
        <dbReference type="Proteomes" id="UP000650511"/>
    </source>
</evidence>
<evidence type="ECO:0008006" key="3">
    <source>
        <dbReference type="Google" id="ProtNLM"/>
    </source>
</evidence>
<accession>A0A8J3A921</accession>
<reference evidence="1" key="2">
    <citation type="submission" date="2020-09" db="EMBL/GenBank/DDBJ databases">
        <authorList>
            <person name="Sun Q."/>
            <person name="Zhou Y."/>
        </authorList>
    </citation>
    <scope>NUCLEOTIDE SEQUENCE</scope>
    <source>
        <strain evidence="1">CGMCC 1.14988</strain>
    </source>
</reference>
<dbReference type="EMBL" id="BMHA01000008">
    <property type="protein sequence ID" value="GGI07257.1"/>
    <property type="molecule type" value="Genomic_DNA"/>
</dbReference>
<protein>
    <recommendedName>
        <fullName evidence="3">EF-hand domain-containing protein</fullName>
    </recommendedName>
</protein>
<dbReference type="AlphaFoldDB" id="A0A8J3A921"/>
<gene>
    <name evidence="1" type="ORF">GCM10011354_23180</name>
</gene>
<dbReference type="Proteomes" id="UP000650511">
    <property type="component" value="Unassembled WGS sequence"/>
</dbReference>
<organism evidence="1 2">
    <name type="scientific">Egicoccus halophilus</name>
    <dbReference type="NCBI Taxonomy" id="1670830"/>
    <lineage>
        <taxon>Bacteria</taxon>
        <taxon>Bacillati</taxon>
        <taxon>Actinomycetota</taxon>
        <taxon>Nitriliruptoria</taxon>
        <taxon>Egicoccales</taxon>
        <taxon>Egicoccaceae</taxon>
        <taxon>Egicoccus</taxon>
    </lineage>
</organism>
<keyword evidence="2" id="KW-1185">Reference proteome</keyword>
<evidence type="ECO:0000313" key="1">
    <source>
        <dbReference type="EMBL" id="GGI07257.1"/>
    </source>
</evidence>
<reference evidence="1" key="1">
    <citation type="journal article" date="2014" name="Int. J. Syst. Evol. Microbiol.">
        <title>Complete genome sequence of Corynebacterium casei LMG S-19264T (=DSM 44701T), isolated from a smear-ripened cheese.</title>
        <authorList>
            <consortium name="US DOE Joint Genome Institute (JGI-PGF)"/>
            <person name="Walter F."/>
            <person name="Albersmeier A."/>
            <person name="Kalinowski J."/>
            <person name="Ruckert C."/>
        </authorList>
    </citation>
    <scope>NUCLEOTIDE SEQUENCE</scope>
    <source>
        <strain evidence="1">CGMCC 1.14988</strain>
    </source>
</reference>
<dbReference type="RefSeq" id="WP_130649959.1">
    <property type="nucleotide sequence ID" value="NZ_BMHA01000008.1"/>
</dbReference>
<name>A0A8J3A921_9ACTN</name>
<sequence length="81" mass="8937">MSESLARGLESGARFRCDGCGNVTRFDVVATTRTRRFHHFDLGGDGRVEEEEILEQTVESVSCRWCGRTDAVQVETSPAGT</sequence>
<dbReference type="OrthoDB" id="3429702at2"/>